<feature type="compositionally biased region" description="Basic and acidic residues" evidence="1">
    <location>
        <begin position="85"/>
        <end position="100"/>
    </location>
</feature>
<evidence type="ECO:0000313" key="2">
    <source>
        <dbReference type="EMBL" id="PSR83483.1"/>
    </source>
</evidence>
<proteinExistence type="predicted"/>
<accession>A0A2T3A5W6</accession>
<organism evidence="2 3">
    <name type="scientific">Coniella lustricola</name>
    <dbReference type="NCBI Taxonomy" id="2025994"/>
    <lineage>
        <taxon>Eukaryota</taxon>
        <taxon>Fungi</taxon>
        <taxon>Dikarya</taxon>
        <taxon>Ascomycota</taxon>
        <taxon>Pezizomycotina</taxon>
        <taxon>Sordariomycetes</taxon>
        <taxon>Sordariomycetidae</taxon>
        <taxon>Diaporthales</taxon>
        <taxon>Schizoparmaceae</taxon>
        <taxon>Coniella</taxon>
    </lineage>
</organism>
<evidence type="ECO:0000313" key="3">
    <source>
        <dbReference type="Proteomes" id="UP000241462"/>
    </source>
</evidence>
<dbReference type="InParanoid" id="A0A2T3A5W6"/>
<dbReference type="EMBL" id="KZ678459">
    <property type="protein sequence ID" value="PSR83483.1"/>
    <property type="molecule type" value="Genomic_DNA"/>
</dbReference>
<name>A0A2T3A5W6_9PEZI</name>
<protein>
    <submittedName>
        <fullName evidence="2">Uncharacterized protein</fullName>
    </submittedName>
</protein>
<gene>
    <name evidence="2" type="ORF">BD289DRAFT_453790</name>
</gene>
<feature type="region of interest" description="Disordered" evidence="1">
    <location>
        <begin position="85"/>
        <end position="115"/>
    </location>
</feature>
<sequence>MLKLSTTLPSGRSYIETLCYRELDSHREILRLRVIDRIVENSECIFLWTHLVLDNILTGPRNGDSIADLRSEVDEFSPELDDLYDKLREPTERSESDKKSPRQILGIATETPESNPISPFAILWLLDDDDPRLADKDFPPET</sequence>
<evidence type="ECO:0000256" key="1">
    <source>
        <dbReference type="SAM" id="MobiDB-lite"/>
    </source>
</evidence>
<dbReference type="OrthoDB" id="443402at2759"/>
<keyword evidence="3" id="KW-1185">Reference proteome</keyword>
<dbReference type="AlphaFoldDB" id="A0A2T3A5W6"/>
<dbReference type="Proteomes" id="UP000241462">
    <property type="component" value="Unassembled WGS sequence"/>
</dbReference>
<reference evidence="2 3" key="1">
    <citation type="journal article" date="2018" name="Mycol. Prog.">
        <title>Coniella lustricola, a new species from submerged detritus.</title>
        <authorList>
            <person name="Raudabaugh D.B."/>
            <person name="Iturriaga T."/>
            <person name="Carver A."/>
            <person name="Mondo S."/>
            <person name="Pangilinan J."/>
            <person name="Lipzen A."/>
            <person name="He G."/>
            <person name="Amirebrahimi M."/>
            <person name="Grigoriev I.V."/>
            <person name="Miller A.N."/>
        </authorList>
    </citation>
    <scope>NUCLEOTIDE SEQUENCE [LARGE SCALE GENOMIC DNA]</scope>
    <source>
        <strain evidence="2 3">B22-T-1</strain>
    </source>
</reference>